<keyword evidence="3" id="KW-1185">Reference proteome</keyword>
<dbReference type="EMBL" id="FNDB01000001">
    <property type="protein sequence ID" value="SDG59902.1"/>
    <property type="molecule type" value="Genomic_DNA"/>
</dbReference>
<accession>A0A1G7VJ83</accession>
<sequence length="152" mass="17469">MNQLFDVSTTSRNMVSKFLSGYNLDQLNTIPEGFSNNLIWNIGHIIVSQQLLVYKLSGLPMLVSDELVEKYKKGTKPEHIVTQAEVDEIKSLLFETIQQTKVDYDNQIFKTYMEYTTSTGDHVLRNAEDAMAFSNFHEGLHIGIMMNIRKFI</sequence>
<evidence type="ECO:0000259" key="1">
    <source>
        <dbReference type="Pfam" id="PF12867"/>
    </source>
</evidence>
<gene>
    <name evidence="2" type="ORF">SAMN04488062_10135</name>
</gene>
<dbReference type="RefSeq" id="WP_091254583.1">
    <property type="nucleotide sequence ID" value="NZ_FNDB01000001.1"/>
</dbReference>
<proteinExistence type="predicted"/>
<dbReference type="InterPro" id="IPR034660">
    <property type="entry name" value="DinB/YfiT-like"/>
</dbReference>
<dbReference type="SUPFAM" id="SSF109854">
    <property type="entry name" value="DinB/YfiT-like putative metalloenzymes"/>
    <property type="match status" value="1"/>
</dbReference>
<protein>
    <submittedName>
        <fullName evidence="2">DinB superfamily protein</fullName>
    </submittedName>
</protein>
<dbReference type="OrthoDB" id="4295522at2"/>
<dbReference type="InterPro" id="IPR024775">
    <property type="entry name" value="DinB-like"/>
</dbReference>
<evidence type="ECO:0000313" key="3">
    <source>
        <dbReference type="Proteomes" id="UP000199274"/>
    </source>
</evidence>
<dbReference type="Gene3D" id="1.20.120.450">
    <property type="entry name" value="dinb family like domain"/>
    <property type="match status" value="1"/>
</dbReference>
<dbReference type="AlphaFoldDB" id="A0A1G7VJ83"/>
<dbReference type="Pfam" id="PF12867">
    <property type="entry name" value="DinB_2"/>
    <property type="match status" value="1"/>
</dbReference>
<evidence type="ECO:0000313" key="2">
    <source>
        <dbReference type="EMBL" id="SDG59902.1"/>
    </source>
</evidence>
<dbReference type="Proteomes" id="UP000199274">
    <property type="component" value="Unassembled WGS sequence"/>
</dbReference>
<dbReference type="STRING" id="178355.SAMN04488062_10135"/>
<reference evidence="3" key="1">
    <citation type="submission" date="2016-10" db="EMBL/GenBank/DDBJ databases">
        <authorList>
            <person name="Varghese N."/>
            <person name="Submissions S."/>
        </authorList>
    </citation>
    <scope>NUCLEOTIDE SEQUENCE [LARGE SCALE GENOMIC DNA]</scope>
    <source>
        <strain evidence="3">CGMCC 1.2747</strain>
    </source>
</reference>
<feature type="domain" description="DinB-like" evidence="1">
    <location>
        <begin position="10"/>
        <end position="145"/>
    </location>
</feature>
<organism evidence="2 3">
    <name type="scientific">Flavobacterium omnivorum</name>
    <dbReference type="NCBI Taxonomy" id="178355"/>
    <lineage>
        <taxon>Bacteria</taxon>
        <taxon>Pseudomonadati</taxon>
        <taxon>Bacteroidota</taxon>
        <taxon>Flavobacteriia</taxon>
        <taxon>Flavobacteriales</taxon>
        <taxon>Flavobacteriaceae</taxon>
        <taxon>Flavobacterium</taxon>
    </lineage>
</organism>
<name>A0A1G7VJ83_9FLAO</name>